<dbReference type="EMBL" id="VHSG01000041">
    <property type="protein sequence ID" value="TQV66506.1"/>
    <property type="molecule type" value="Genomic_DNA"/>
</dbReference>
<protein>
    <submittedName>
        <fullName evidence="1">Uncharacterized protein</fullName>
    </submittedName>
</protein>
<gene>
    <name evidence="1" type="ORF">FKG94_27120</name>
</gene>
<dbReference type="OrthoDB" id="6078899at2"/>
<dbReference type="RefSeq" id="WP_142930092.1">
    <property type="nucleotide sequence ID" value="NZ_ML660116.1"/>
</dbReference>
<accession>A0A545SNR6</accession>
<name>A0A545SNR6_9GAMM</name>
<comment type="caution">
    <text evidence="1">The sequence shown here is derived from an EMBL/GenBank/DDBJ whole genome shotgun (WGS) entry which is preliminary data.</text>
</comment>
<dbReference type="AlphaFoldDB" id="A0A545SNR6"/>
<evidence type="ECO:0000313" key="1">
    <source>
        <dbReference type="EMBL" id="TQV66506.1"/>
    </source>
</evidence>
<proteinExistence type="predicted"/>
<keyword evidence="2" id="KW-1185">Reference proteome</keyword>
<organism evidence="1 2">
    <name type="scientific">Exilibacterium tricleocarpae</name>
    <dbReference type="NCBI Taxonomy" id="2591008"/>
    <lineage>
        <taxon>Bacteria</taxon>
        <taxon>Pseudomonadati</taxon>
        <taxon>Pseudomonadota</taxon>
        <taxon>Gammaproteobacteria</taxon>
        <taxon>Cellvibrionales</taxon>
        <taxon>Cellvibrionaceae</taxon>
        <taxon>Exilibacterium</taxon>
    </lineage>
</organism>
<reference evidence="1 2" key="1">
    <citation type="submission" date="2019-06" db="EMBL/GenBank/DDBJ databases">
        <title>Whole genome sequence for Cellvibrionaceae sp. R142.</title>
        <authorList>
            <person name="Wang G."/>
        </authorList>
    </citation>
    <scope>NUCLEOTIDE SEQUENCE [LARGE SCALE GENOMIC DNA]</scope>
    <source>
        <strain evidence="1 2">R142</strain>
    </source>
</reference>
<sequence>MRENIDKENSAARQRDYIAMWFEARREFGISDAMRVARLDLATAQTHWKTFPHSKMDGLGGMATTMRSAGYPSRNLPQSTETAVPSFWRFLGLMFKQPKPIAKKTIKWKYPRDIDSSVDGEIAYDFLTEEETAIVKKLARKNRVTFSHYILWALNRAVAELLIDGEQHYYWLYPVNLRGPLDFNTDMFNYSSSINLCVTNRIEPRKLQERVKEQLKAKAYWVNWYLGNIGKLIGKSGVKWVYQYISKRQFYAGSFSFLGSWPLPDAENPKKNLNEMWVACGIGTRNYPVSTGILVWYDRLSLGIKLHPSICDDIALTRRCLAQWKRYLLPESSAGRKVVQISPTDREKALDTQ</sequence>
<dbReference type="Proteomes" id="UP000319732">
    <property type="component" value="Unassembled WGS sequence"/>
</dbReference>
<evidence type="ECO:0000313" key="2">
    <source>
        <dbReference type="Proteomes" id="UP000319732"/>
    </source>
</evidence>